<organism evidence="1 2">
    <name type="scientific">Haematococcus lacustris</name>
    <name type="common">Green alga</name>
    <name type="synonym">Haematococcus pluvialis</name>
    <dbReference type="NCBI Taxonomy" id="44745"/>
    <lineage>
        <taxon>Eukaryota</taxon>
        <taxon>Viridiplantae</taxon>
        <taxon>Chlorophyta</taxon>
        <taxon>core chlorophytes</taxon>
        <taxon>Chlorophyceae</taxon>
        <taxon>CS clade</taxon>
        <taxon>Chlamydomonadales</taxon>
        <taxon>Haematococcaceae</taxon>
        <taxon>Haematococcus</taxon>
    </lineage>
</organism>
<name>A0A699ZM89_HAELA</name>
<dbReference type="EMBL" id="BLLF01002235">
    <property type="protein sequence ID" value="GFH23281.1"/>
    <property type="molecule type" value="Genomic_DNA"/>
</dbReference>
<comment type="caution">
    <text evidence="1">The sequence shown here is derived from an EMBL/GenBank/DDBJ whole genome shotgun (WGS) entry which is preliminary data.</text>
</comment>
<evidence type="ECO:0000313" key="1">
    <source>
        <dbReference type="EMBL" id="GFH23281.1"/>
    </source>
</evidence>
<dbReference type="Proteomes" id="UP000485058">
    <property type="component" value="Unassembled WGS sequence"/>
</dbReference>
<proteinExistence type="predicted"/>
<gene>
    <name evidence="1" type="ORF">HaLaN_20872</name>
</gene>
<sequence length="61" mass="6454">MEVAVNVVYHAELRLPPPEDGQQQHLTPAGTTPELAVPAGATHNSVAKRASAARLAWDEIA</sequence>
<dbReference type="AlphaFoldDB" id="A0A699ZM89"/>
<evidence type="ECO:0000313" key="2">
    <source>
        <dbReference type="Proteomes" id="UP000485058"/>
    </source>
</evidence>
<accession>A0A699ZM89</accession>
<protein>
    <submittedName>
        <fullName evidence="1">Uncharacterized protein</fullName>
    </submittedName>
</protein>
<reference evidence="1 2" key="1">
    <citation type="submission" date="2020-02" db="EMBL/GenBank/DDBJ databases">
        <title>Draft genome sequence of Haematococcus lacustris strain NIES-144.</title>
        <authorList>
            <person name="Morimoto D."/>
            <person name="Nakagawa S."/>
            <person name="Yoshida T."/>
            <person name="Sawayama S."/>
        </authorList>
    </citation>
    <scope>NUCLEOTIDE SEQUENCE [LARGE SCALE GENOMIC DNA]</scope>
    <source>
        <strain evidence="1 2">NIES-144</strain>
    </source>
</reference>
<keyword evidence="2" id="KW-1185">Reference proteome</keyword>